<sequence>MTEKILIVGGAGYIGSHVVLSFLDAGFDVSVLDNLSTGRQENLFPDATFFHGDLHDRTGLQEVFREGFDTVVHLAAAKAAGESMLLPDKYSRANLIGTLNLLEAVGRSSTRRFIFSSTAAVYGDPQYLPIDEKHPLNPRNYYGFTKLEIERFLKWQEQLKGIRFVCLRYFNAAGYDPQGRVVGLEQNPANLIPIVMEVAAGIREKLEIFGGDYPTPDGTCLRDYVHVSDLAKAHVDAQAFLKQKDESLTVNLGSGKGYSVMDIVRKAEQICGRPIPHQIVGRREGDPAELYASSQQAELSLGWKESCSNLETLIESTWMCYQRAFNLQ</sequence>
<dbReference type="Gene3D" id="3.40.50.720">
    <property type="entry name" value="NAD(P)-binding Rossmann-like Domain"/>
    <property type="match status" value="1"/>
</dbReference>
<comment type="pathway">
    <text evidence="3 10">Carbohydrate metabolism; galactose metabolism.</text>
</comment>
<dbReference type="GO" id="GO:0033499">
    <property type="term" value="P:galactose catabolic process via UDP-galactose, Leloir pathway"/>
    <property type="evidence" value="ECO:0007669"/>
    <property type="project" value="TreeGrafter"/>
</dbReference>
<organism evidence="12 13">
    <name type="scientific">SAR324 cluster bacterium</name>
    <dbReference type="NCBI Taxonomy" id="2024889"/>
    <lineage>
        <taxon>Bacteria</taxon>
        <taxon>Deltaproteobacteria</taxon>
        <taxon>SAR324 cluster</taxon>
    </lineage>
</organism>
<gene>
    <name evidence="12" type="primary">galE</name>
    <name evidence="12" type="ORF">COB67_05970</name>
</gene>
<dbReference type="InterPro" id="IPR005886">
    <property type="entry name" value="UDP_G4E"/>
</dbReference>
<reference evidence="13" key="1">
    <citation type="submission" date="2017-08" db="EMBL/GenBank/DDBJ databases">
        <title>A dynamic microbial community with high functional redundancy inhabits the cold, oxic subseafloor aquifer.</title>
        <authorList>
            <person name="Tully B.J."/>
            <person name="Wheat C.G."/>
            <person name="Glazer B.T."/>
            <person name="Huber J.A."/>
        </authorList>
    </citation>
    <scope>NUCLEOTIDE SEQUENCE [LARGE SCALE GENOMIC DNA]</scope>
</reference>
<evidence type="ECO:0000256" key="6">
    <source>
        <dbReference type="ARBA" id="ARBA00018569"/>
    </source>
</evidence>
<dbReference type="InterPro" id="IPR036291">
    <property type="entry name" value="NAD(P)-bd_dom_sf"/>
</dbReference>
<evidence type="ECO:0000256" key="10">
    <source>
        <dbReference type="RuleBase" id="RU366046"/>
    </source>
</evidence>
<dbReference type="Proteomes" id="UP000218113">
    <property type="component" value="Unassembled WGS sequence"/>
</dbReference>
<dbReference type="PANTHER" id="PTHR43725:SF53">
    <property type="entry name" value="UDP-ARABINOSE 4-EPIMERASE 1"/>
    <property type="match status" value="1"/>
</dbReference>
<evidence type="ECO:0000256" key="1">
    <source>
        <dbReference type="ARBA" id="ARBA00000083"/>
    </source>
</evidence>
<accession>A0A2A4T4P1</accession>
<comment type="subunit">
    <text evidence="10">Homodimer.</text>
</comment>
<evidence type="ECO:0000313" key="12">
    <source>
        <dbReference type="EMBL" id="PCI28586.1"/>
    </source>
</evidence>
<comment type="cofactor">
    <cofactor evidence="2 10">
        <name>NAD(+)</name>
        <dbReference type="ChEBI" id="CHEBI:57540"/>
    </cofactor>
</comment>
<evidence type="ECO:0000256" key="2">
    <source>
        <dbReference type="ARBA" id="ARBA00001911"/>
    </source>
</evidence>
<dbReference type="EMBL" id="NVSR01000030">
    <property type="protein sequence ID" value="PCI28586.1"/>
    <property type="molecule type" value="Genomic_DNA"/>
</dbReference>
<dbReference type="SUPFAM" id="SSF51735">
    <property type="entry name" value="NAD(P)-binding Rossmann-fold domains"/>
    <property type="match status" value="1"/>
</dbReference>
<dbReference type="UniPathway" id="UPA00214"/>
<keyword evidence="9 10" id="KW-0119">Carbohydrate metabolism</keyword>
<evidence type="ECO:0000259" key="11">
    <source>
        <dbReference type="Pfam" id="PF01370"/>
    </source>
</evidence>
<dbReference type="CDD" id="cd05247">
    <property type="entry name" value="UDP_G4E_1_SDR_e"/>
    <property type="match status" value="1"/>
</dbReference>
<comment type="catalytic activity">
    <reaction evidence="1 10">
        <text>UDP-alpha-D-glucose = UDP-alpha-D-galactose</text>
        <dbReference type="Rhea" id="RHEA:22168"/>
        <dbReference type="ChEBI" id="CHEBI:58885"/>
        <dbReference type="ChEBI" id="CHEBI:66914"/>
        <dbReference type="EC" id="5.1.3.2"/>
    </reaction>
</comment>
<comment type="similarity">
    <text evidence="4 10">Belongs to the NAD(P)-dependent epimerase/dehydratase family.</text>
</comment>
<protein>
    <recommendedName>
        <fullName evidence="6 10">UDP-glucose 4-epimerase</fullName>
        <ecNumber evidence="5 10">5.1.3.2</ecNumber>
    </recommendedName>
</protein>
<dbReference type="Pfam" id="PF01370">
    <property type="entry name" value="Epimerase"/>
    <property type="match status" value="1"/>
</dbReference>
<comment type="caution">
    <text evidence="12">The sequence shown here is derived from an EMBL/GenBank/DDBJ whole genome shotgun (WGS) entry which is preliminary data.</text>
</comment>
<evidence type="ECO:0000256" key="4">
    <source>
        <dbReference type="ARBA" id="ARBA00007637"/>
    </source>
</evidence>
<evidence type="ECO:0000313" key="13">
    <source>
        <dbReference type="Proteomes" id="UP000218113"/>
    </source>
</evidence>
<dbReference type="AlphaFoldDB" id="A0A2A4T4P1"/>
<dbReference type="Gene3D" id="3.90.25.10">
    <property type="entry name" value="UDP-galactose 4-epimerase, domain 1"/>
    <property type="match status" value="1"/>
</dbReference>
<evidence type="ECO:0000256" key="9">
    <source>
        <dbReference type="ARBA" id="ARBA00023277"/>
    </source>
</evidence>
<evidence type="ECO:0000256" key="7">
    <source>
        <dbReference type="ARBA" id="ARBA00023027"/>
    </source>
</evidence>
<feature type="domain" description="NAD-dependent epimerase/dehydratase" evidence="11">
    <location>
        <begin position="5"/>
        <end position="253"/>
    </location>
</feature>
<proteinExistence type="inferred from homology"/>
<evidence type="ECO:0000256" key="3">
    <source>
        <dbReference type="ARBA" id="ARBA00004947"/>
    </source>
</evidence>
<evidence type="ECO:0000256" key="8">
    <source>
        <dbReference type="ARBA" id="ARBA00023235"/>
    </source>
</evidence>
<dbReference type="NCBIfam" id="TIGR01179">
    <property type="entry name" value="galE"/>
    <property type="match status" value="1"/>
</dbReference>
<dbReference type="EC" id="5.1.3.2" evidence="5 10"/>
<keyword evidence="7 10" id="KW-0520">NAD</keyword>
<name>A0A2A4T4P1_9DELT</name>
<dbReference type="PANTHER" id="PTHR43725">
    <property type="entry name" value="UDP-GLUCOSE 4-EPIMERASE"/>
    <property type="match status" value="1"/>
</dbReference>
<evidence type="ECO:0000256" key="5">
    <source>
        <dbReference type="ARBA" id="ARBA00013189"/>
    </source>
</evidence>
<dbReference type="InterPro" id="IPR001509">
    <property type="entry name" value="Epimerase_deHydtase"/>
</dbReference>
<keyword evidence="8 10" id="KW-0413">Isomerase</keyword>
<dbReference type="GO" id="GO:0003978">
    <property type="term" value="F:UDP-glucose 4-epimerase activity"/>
    <property type="evidence" value="ECO:0007669"/>
    <property type="project" value="UniProtKB-UniRule"/>
</dbReference>